<gene>
    <name evidence="13" type="ORF">F0U60_48620</name>
</gene>
<evidence type="ECO:0000256" key="5">
    <source>
        <dbReference type="ARBA" id="ARBA00022723"/>
    </source>
</evidence>
<dbReference type="PANTHER" id="PTHR11533">
    <property type="entry name" value="PROTEASE M1 ZINC METALLOPROTEASE"/>
    <property type="match status" value="1"/>
</dbReference>
<keyword evidence="14" id="KW-1185">Reference proteome</keyword>
<accession>A0ABY9X6V3</accession>
<dbReference type="InterPro" id="IPR034016">
    <property type="entry name" value="M1_APN-typ"/>
</dbReference>
<keyword evidence="4 9" id="KW-0645">Protease</keyword>
<dbReference type="InterPro" id="IPR045357">
    <property type="entry name" value="Aminopeptidase_N-like_N"/>
</dbReference>
<keyword evidence="7 9" id="KW-0862">Zinc</keyword>
<dbReference type="InterPro" id="IPR001930">
    <property type="entry name" value="Peptidase_M1"/>
</dbReference>
<dbReference type="Gene3D" id="1.25.50.20">
    <property type="match status" value="1"/>
</dbReference>
<dbReference type="PANTHER" id="PTHR11533:SF174">
    <property type="entry name" value="PUROMYCIN-SENSITIVE AMINOPEPTIDASE-RELATED"/>
    <property type="match status" value="1"/>
</dbReference>
<feature type="domain" description="Aminopeptidase N-like N-terminal" evidence="12">
    <location>
        <begin position="18"/>
        <end position="191"/>
    </location>
</feature>
<dbReference type="InterPro" id="IPR024571">
    <property type="entry name" value="ERAP1-like_C_dom"/>
</dbReference>
<dbReference type="InterPro" id="IPR050344">
    <property type="entry name" value="Peptidase_M1_aminopeptidases"/>
</dbReference>
<comment type="similarity">
    <text evidence="2 9">Belongs to the peptidase M1 family.</text>
</comment>
<feature type="domain" description="ERAP1-like C-terminal" evidence="11">
    <location>
        <begin position="517"/>
        <end position="830"/>
    </location>
</feature>
<dbReference type="EMBL" id="CP043494">
    <property type="protein sequence ID" value="WNG51126.1"/>
    <property type="molecule type" value="Genomic_DNA"/>
</dbReference>
<dbReference type="InterPro" id="IPR042097">
    <property type="entry name" value="Aminopeptidase_N-like_N_sf"/>
</dbReference>
<keyword evidence="3 9" id="KW-0031">Aminopeptidase</keyword>
<evidence type="ECO:0000313" key="13">
    <source>
        <dbReference type="EMBL" id="WNG51126.1"/>
    </source>
</evidence>
<dbReference type="InterPro" id="IPR027268">
    <property type="entry name" value="Peptidase_M4/M1_CTD_sf"/>
</dbReference>
<feature type="domain" description="Peptidase M1 membrane alanine aminopeptidase" evidence="10">
    <location>
        <begin position="230"/>
        <end position="442"/>
    </location>
</feature>
<dbReference type="SUPFAM" id="SSF63737">
    <property type="entry name" value="Leukotriene A4 hydrolase N-terminal domain"/>
    <property type="match status" value="1"/>
</dbReference>
<evidence type="ECO:0000256" key="1">
    <source>
        <dbReference type="ARBA" id="ARBA00000098"/>
    </source>
</evidence>
<dbReference type="Proteomes" id="UP001611383">
    <property type="component" value="Chromosome"/>
</dbReference>
<comment type="catalytic activity">
    <reaction evidence="1">
        <text>Release of an N-terminal amino acid, Xaa-|-Yaa- from a peptide, amide or arylamide. Xaa is preferably Ala, but may be most amino acids including Pro (slow action). When a terminal hydrophobic residue is followed by a prolyl residue, the two may be released as an intact Xaa-Pro dipeptide.</text>
        <dbReference type="EC" id="3.4.11.2"/>
    </reaction>
</comment>
<evidence type="ECO:0000259" key="10">
    <source>
        <dbReference type="Pfam" id="PF01433"/>
    </source>
</evidence>
<evidence type="ECO:0000256" key="2">
    <source>
        <dbReference type="ARBA" id="ARBA00010136"/>
    </source>
</evidence>
<name>A0ABY9X6V3_9BACT</name>
<evidence type="ECO:0000256" key="3">
    <source>
        <dbReference type="ARBA" id="ARBA00022438"/>
    </source>
</evidence>
<evidence type="ECO:0000313" key="14">
    <source>
        <dbReference type="Proteomes" id="UP001611383"/>
    </source>
</evidence>
<sequence>MAHATDDKNFRLPLTIRPRRYAATLTLDMEGKSFTGQQTIELDLEKPSNEIILHAIALQLGEVTFRAGNGKSFKPTELRPVQASETVVLRFNEPLPQGEGALDVAWTGRFTEGLRGLYAAGKVAATQFEAADARRLFPCFDEPAFKARWALTVRVPPGLTTLANGALVKDEQDGNLRKLTFQETEVLSSYLVALVCGPLVGTPEEKVQGIPVRTWALPEKQHLTRFGQDAALAALPRLQDYFGLPYAFGKVDQVGIPDFEAGAMENAGLITYREIALLLDPATAPLSVQKRVAEVVTHELAHQWFGNWVTMVWWDDLWLNEAFATWMAYKIVNDWKPDWRVWLDFDTGKAAALHLDALRSTHPIRGEVRNAHEAGESFDLITYEKGGAVLRMIEGFLGEEAFREGMRQYMRKHARSNAVADDLWKALANASSQPVLELANAWIGQSGFPLVSVALDGRTVTLSQQRYYSEPGVKSNERWPVPMVLRFADAGGVREQRVLLREAQTKVTLEGSGEVKWLCANAGSTGFYRVQYDAAALERMSANLAALEPSERISLLADQWALARSGQATVAAFLELAGRFGGEEDDAVLDELVGRLAYVESRLVEGEEQERFRRWVEKLLGAGLKKLGWDSAPGESDRVKLRRAALVRAVGSVARSPEALAEARPRVERMLNGDKTALEPNLLDVAVGMVSRAGDRALYEKVLEKMPGEPDPATQRRYLMALTAFEDPTLAAEAQKLFFTEKVKMQDVASFMMGLMSNRTGRDAWWAETQKRWEDVLGRTGRAPMLLRRVVESMGALRERKQLDEVRKLLTTHPVEEAKQATEQTLERLEQDVALRERALSEVSAWLKRQP</sequence>
<proteinExistence type="inferred from homology"/>
<keyword evidence="5 9" id="KW-0479">Metal-binding</keyword>
<comment type="cofactor">
    <cofactor evidence="9">
        <name>Zn(2+)</name>
        <dbReference type="ChEBI" id="CHEBI:29105"/>
    </cofactor>
    <text evidence="9">Binds 1 zinc ion per subunit.</text>
</comment>
<protein>
    <recommendedName>
        <fullName evidence="9">Aminopeptidase</fullName>
        <ecNumber evidence="9">3.4.11.-</ecNumber>
    </recommendedName>
</protein>
<evidence type="ECO:0000256" key="9">
    <source>
        <dbReference type="RuleBase" id="RU364040"/>
    </source>
</evidence>
<dbReference type="CDD" id="cd09601">
    <property type="entry name" value="M1_APN-Q_like"/>
    <property type="match status" value="1"/>
</dbReference>
<dbReference type="PRINTS" id="PR00756">
    <property type="entry name" value="ALADIPTASE"/>
</dbReference>
<reference evidence="13 14" key="1">
    <citation type="submission" date="2019-08" db="EMBL/GenBank/DDBJ databases">
        <title>Archangium and Cystobacter genomes.</title>
        <authorList>
            <person name="Chen I.-C.K."/>
            <person name="Wielgoss S."/>
        </authorList>
    </citation>
    <scope>NUCLEOTIDE SEQUENCE [LARGE SCALE GENOMIC DNA]</scope>
    <source>
        <strain evidence="13 14">Cbm 6</strain>
    </source>
</reference>
<dbReference type="RefSeq" id="WP_395811035.1">
    <property type="nucleotide sequence ID" value="NZ_CP043494.1"/>
</dbReference>
<dbReference type="SUPFAM" id="SSF55486">
    <property type="entry name" value="Metalloproteases ('zincins'), catalytic domain"/>
    <property type="match status" value="1"/>
</dbReference>
<organism evidence="13 14">
    <name type="scientific">Archangium minus</name>
    <dbReference type="NCBI Taxonomy" id="83450"/>
    <lineage>
        <taxon>Bacteria</taxon>
        <taxon>Pseudomonadati</taxon>
        <taxon>Myxococcota</taxon>
        <taxon>Myxococcia</taxon>
        <taxon>Myxococcales</taxon>
        <taxon>Cystobacterineae</taxon>
        <taxon>Archangiaceae</taxon>
        <taxon>Archangium</taxon>
    </lineage>
</organism>
<evidence type="ECO:0000256" key="6">
    <source>
        <dbReference type="ARBA" id="ARBA00022801"/>
    </source>
</evidence>
<dbReference type="Pfam" id="PF17900">
    <property type="entry name" value="Peptidase_M1_N"/>
    <property type="match status" value="1"/>
</dbReference>
<dbReference type="Gene3D" id="2.60.40.1730">
    <property type="entry name" value="tricorn interacting facor f3 domain"/>
    <property type="match status" value="1"/>
</dbReference>
<dbReference type="InterPro" id="IPR014782">
    <property type="entry name" value="Peptidase_M1_dom"/>
</dbReference>
<evidence type="ECO:0000259" key="12">
    <source>
        <dbReference type="Pfam" id="PF17900"/>
    </source>
</evidence>
<evidence type="ECO:0000256" key="8">
    <source>
        <dbReference type="ARBA" id="ARBA00023049"/>
    </source>
</evidence>
<dbReference type="Gene3D" id="2.60.40.1910">
    <property type="match status" value="1"/>
</dbReference>
<keyword evidence="6 9" id="KW-0378">Hydrolase</keyword>
<dbReference type="Gene3D" id="1.10.390.10">
    <property type="entry name" value="Neutral Protease Domain 2"/>
    <property type="match status" value="1"/>
</dbReference>
<dbReference type="Pfam" id="PF01433">
    <property type="entry name" value="Peptidase_M1"/>
    <property type="match status" value="1"/>
</dbReference>
<evidence type="ECO:0000256" key="4">
    <source>
        <dbReference type="ARBA" id="ARBA00022670"/>
    </source>
</evidence>
<evidence type="ECO:0000256" key="7">
    <source>
        <dbReference type="ARBA" id="ARBA00022833"/>
    </source>
</evidence>
<evidence type="ECO:0000259" key="11">
    <source>
        <dbReference type="Pfam" id="PF11838"/>
    </source>
</evidence>
<dbReference type="EC" id="3.4.11.-" evidence="9"/>
<keyword evidence="8 9" id="KW-0482">Metalloprotease</keyword>
<dbReference type="Pfam" id="PF11838">
    <property type="entry name" value="ERAP1_C"/>
    <property type="match status" value="1"/>
</dbReference>